<dbReference type="PANTHER" id="PTHR16026">
    <property type="entry name" value="CARTILAGE ACIDIC PROTEIN 1"/>
    <property type="match status" value="1"/>
</dbReference>
<sequence>MAIAAAFFGFGGEALAQGPQVSFRDVYAESQIRYRNISGDVTKRYIVSSLGSGACLFDFDKDGRLDLYLANGGPLQGSLPLASEGNVLYRNLSDWRFQDVTARGSADVASWSLGCTVGDIDNDGFDDLFVSNIGENLLFRNQGDGTFNLSPLPSAPPGDFFSTSSAFFDADHDGDLDLYVTNYVGGDLAELPPPGGVDCTWLGLPVFCGPRGLAAAPDIYFQNQGDGSFIDATVEVGFSLVEAAFGLGVVVGDYDNDGDTDVYVANDSMPNYLFENDGMGRFSEVALFTGAAYNAGGLPQAGMGVDMGDIDGDGRLDMFVTNFSHDTNTPYMNLGNGLFADETARAGLAASTWFYLGWATRIGDFDNDGNNDIFVVNGHIYPEVDAATLRTSYAQRNQVLWNDGDSKLVEREVLPEDGLSKIGSSRGAAFGDIDNDGDLDAIIVNIDDRPDVLRNEQNIGNHWVTFALVGARSNRNVIGARVTLTIGSRTLVGEVRPSGSYLSSNDPRVHFGLGKADHIDRVVVRWPNGRQEEIVDVAVDNIYRLVER</sequence>
<feature type="domain" description="ASPIC/UnbV" evidence="2">
    <location>
        <begin position="478"/>
        <end position="543"/>
    </location>
</feature>
<dbReference type="AlphaFoldDB" id="A0A381S229"/>
<protein>
    <recommendedName>
        <fullName evidence="2">ASPIC/UnbV domain-containing protein</fullName>
    </recommendedName>
</protein>
<dbReference type="InterPro" id="IPR011519">
    <property type="entry name" value="UnbV_ASPIC"/>
</dbReference>
<reference evidence="3" key="1">
    <citation type="submission" date="2018-05" db="EMBL/GenBank/DDBJ databases">
        <authorList>
            <person name="Lanie J.A."/>
            <person name="Ng W.-L."/>
            <person name="Kazmierczak K.M."/>
            <person name="Andrzejewski T.M."/>
            <person name="Davidsen T.M."/>
            <person name="Wayne K.J."/>
            <person name="Tettelin H."/>
            <person name="Glass J.I."/>
            <person name="Rusch D."/>
            <person name="Podicherti R."/>
            <person name="Tsui H.-C.T."/>
            <person name="Winkler M.E."/>
        </authorList>
    </citation>
    <scope>NUCLEOTIDE SEQUENCE</scope>
</reference>
<name>A0A381S229_9ZZZZ</name>
<dbReference type="EMBL" id="UINC01002572">
    <property type="protein sequence ID" value="SUZ98100.1"/>
    <property type="molecule type" value="Genomic_DNA"/>
</dbReference>
<evidence type="ECO:0000259" key="2">
    <source>
        <dbReference type="Pfam" id="PF07593"/>
    </source>
</evidence>
<dbReference type="SUPFAM" id="SSF69318">
    <property type="entry name" value="Integrin alpha N-terminal domain"/>
    <property type="match status" value="1"/>
</dbReference>
<dbReference type="Gene3D" id="2.130.10.130">
    <property type="entry name" value="Integrin alpha, N-terminal"/>
    <property type="match status" value="2"/>
</dbReference>
<dbReference type="InterPro" id="IPR028994">
    <property type="entry name" value="Integrin_alpha_N"/>
</dbReference>
<proteinExistence type="predicted"/>
<dbReference type="Pfam" id="PF13517">
    <property type="entry name" value="FG-GAP_3"/>
    <property type="match status" value="3"/>
</dbReference>
<dbReference type="InterPro" id="IPR027039">
    <property type="entry name" value="Crtac1"/>
</dbReference>
<dbReference type="PANTHER" id="PTHR16026:SF0">
    <property type="entry name" value="CARTILAGE ACIDIC PROTEIN 1"/>
    <property type="match status" value="1"/>
</dbReference>
<organism evidence="3">
    <name type="scientific">marine metagenome</name>
    <dbReference type="NCBI Taxonomy" id="408172"/>
    <lineage>
        <taxon>unclassified sequences</taxon>
        <taxon>metagenomes</taxon>
        <taxon>ecological metagenomes</taxon>
    </lineage>
</organism>
<dbReference type="Pfam" id="PF07593">
    <property type="entry name" value="UnbV_ASPIC"/>
    <property type="match status" value="1"/>
</dbReference>
<keyword evidence="1" id="KW-0732">Signal</keyword>
<dbReference type="InterPro" id="IPR013517">
    <property type="entry name" value="FG-GAP"/>
</dbReference>
<evidence type="ECO:0000313" key="3">
    <source>
        <dbReference type="EMBL" id="SUZ98100.1"/>
    </source>
</evidence>
<gene>
    <name evidence="3" type="ORF">METZ01_LOCUS50954</name>
</gene>
<evidence type="ECO:0000256" key="1">
    <source>
        <dbReference type="ARBA" id="ARBA00022729"/>
    </source>
</evidence>
<accession>A0A381S229</accession>